<dbReference type="SUPFAM" id="SSF47473">
    <property type="entry name" value="EF-hand"/>
    <property type="match status" value="1"/>
</dbReference>
<dbReference type="Gene3D" id="1.10.238.10">
    <property type="entry name" value="EF-hand"/>
    <property type="match status" value="1"/>
</dbReference>
<dbReference type="PROSITE" id="PS00018">
    <property type="entry name" value="EF_HAND_1"/>
    <property type="match status" value="2"/>
</dbReference>
<dbReference type="GO" id="GO:0005509">
    <property type="term" value="F:calcium ion binding"/>
    <property type="evidence" value="ECO:0007669"/>
    <property type="project" value="InterPro"/>
</dbReference>
<accession>A0A803MAJ0</accession>
<organism evidence="4 5">
    <name type="scientific">Chenopodium quinoa</name>
    <name type="common">Quinoa</name>
    <dbReference type="NCBI Taxonomy" id="63459"/>
    <lineage>
        <taxon>Eukaryota</taxon>
        <taxon>Viridiplantae</taxon>
        <taxon>Streptophyta</taxon>
        <taxon>Embryophyta</taxon>
        <taxon>Tracheophyta</taxon>
        <taxon>Spermatophyta</taxon>
        <taxon>Magnoliopsida</taxon>
        <taxon>eudicotyledons</taxon>
        <taxon>Gunneridae</taxon>
        <taxon>Pentapetalae</taxon>
        <taxon>Caryophyllales</taxon>
        <taxon>Chenopodiaceae</taxon>
        <taxon>Chenopodioideae</taxon>
        <taxon>Atripliceae</taxon>
        <taxon>Chenopodium</taxon>
    </lineage>
</organism>
<reference evidence="4" key="2">
    <citation type="submission" date="2021-03" db="UniProtKB">
        <authorList>
            <consortium name="EnsemblPlants"/>
        </authorList>
    </citation>
    <scope>IDENTIFICATION</scope>
</reference>
<proteinExistence type="predicted"/>
<protein>
    <recommendedName>
        <fullName evidence="3">EF-hand domain-containing protein</fullName>
    </recommendedName>
</protein>
<dbReference type="PROSITE" id="PS50222">
    <property type="entry name" value="EF_HAND_2"/>
    <property type="match status" value="2"/>
</dbReference>
<dbReference type="Pfam" id="PF13202">
    <property type="entry name" value="EF-hand_5"/>
    <property type="match status" value="1"/>
</dbReference>
<feature type="compositionally biased region" description="Polar residues" evidence="2">
    <location>
        <begin position="51"/>
        <end position="74"/>
    </location>
</feature>
<dbReference type="PANTHER" id="PTHR46824">
    <property type="entry name" value="CALCIUM-BINDING PROTEIN CML48-RELATED"/>
    <property type="match status" value="1"/>
</dbReference>
<dbReference type="InterPro" id="IPR011992">
    <property type="entry name" value="EF-hand-dom_pair"/>
</dbReference>
<dbReference type="Pfam" id="PF13405">
    <property type="entry name" value="EF-hand_6"/>
    <property type="match status" value="1"/>
</dbReference>
<feature type="domain" description="EF-hand" evidence="3">
    <location>
        <begin position="180"/>
        <end position="215"/>
    </location>
</feature>
<dbReference type="EnsemblPlants" id="AUR62026107-RA">
    <property type="protein sequence ID" value="AUR62026107-RA:cds"/>
    <property type="gene ID" value="AUR62026107"/>
</dbReference>
<sequence length="271" mass="30382">MQAYRQSSSYCDDGSQQQMHRPSSMLSSQAHHSSSHGGMQHQQYSMRQGMMHQSQHGGLVQQSQHGGLVQQSQHAGGMIHSSSSMKSQYSSSQAMTVFGQDAFCEIMPSAFPPGTDPKVIECFNRIDRDGNGIIDDRELQSVLTNCNHNFNLRTVHLLMYEFTHSNRRMIGPKEFVPLLKCLQTWRAMFQRFDRDRNGSIDSSEMNQAMSSLGYCVSPIIVNLLVAKFSKSGRCCLTIKGLTETFNAKAVCGKATFCYEEFLLNVLPFIIA</sequence>
<dbReference type="SMART" id="SM00054">
    <property type="entry name" value="EFh"/>
    <property type="match status" value="2"/>
</dbReference>
<reference evidence="4" key="1">
    <citation type="journal article" date="2017" name="Nature">
        <title>The genome of Chenopodium quinoa.</title>
        <authorList>
            <person name="Jarvis D.E."/>
            <person name="Ho Y.S."/>
            <person name="Lightfoot D.J."/>
            <person name="Schmoeckel S.M."/>
            <person name="Li B."/>
            <person name="Borm T.J.A."/>
            <person name="Ohyanagi H."/>
            <person name="Mineta K."/>
            <person name="Michell C.T."/>
            <person name="Saber N."/>
            <person name="Kharbatia N.M."/>
            <person name="Rupper R.R."/>
            <person name="Sharp A.R."/>
            <person name="Dally N."/>
            <person name="Boughton B.A."/>
            <person name="Woo Y.H."/>
            <person name="Gao G."/>
            <person name="Schijlen E.G.W.M."/>
            <person name="Guo X."/>
            <person name="Momin A.A."/>
            <person name="Negrao S."/>
            <person name="Al-Babili S."/>
            <person name="Gehring C."/>
            <person name="Roessner U."/>
            <person name="Jung C."/>
            <person name="Murphy K."/>
            <person name="Arold S.T."/>
            <person name="Gojobori T."/>
            <person name="van der Linden C.G."/>
            <person name="van Loo E.N."/>
            <person name="Jellen E.N."/>
            <person name="Maughan P.J."/>
            <person name="Tester M."/>
        </authorList>
    </citation>
    <scope>NUCLEOTIDE SEQUENCE [LARGE SCALE GENOMIC DNA]</scope>
    <source>
        <strain evidence="4">cv. PI 614886</strain>
    </source>
</reference>
<feature type="domain" description="EF-hand" evidence="3">
    <location>
        <begin position="114"/>
        <end position="149"/>
    </location>
</feature>
<evidence type="ECO:0000256" key="1">
    <source>
        <dbReference type="ARBA" id="ARBA00022837"/>
    </source>
</evidence>
<dbReference type="InterPro" id="IPR018247">
    <property type="entry name" value="EF_Hand_1_Ca_BS"/>
</dbReference>
<feature type="region of interest" description="Disordered" evidence="2">
    <location>
        <begin position="1"/>
        <end position="86"/>
    </location>
</feature>
<dbReference type="InterPro" id="IPR002048">
    <property type="entry name" value="EF_hand_dom"/>
</dbReference>
<evidence type="ECO:0000313" key="5">
    <source>
        <dbReference type="Proteomes" id="UP000596660"/>
    </source>
</evidence>
<dbReference type="Proteomes" id="UP000596660">
    <property type="component" value="Unplaced"/>
</dbReference>
<keyword evidence="1" id="KW-0106">Calcium</keyword>
<dbReference type="Gramene" id="AUR62026107-RA">
    <property type="protein sequence ID" value="AUR62026107-RA:cds"/>
    <property type="gene ID" value="AUR62026107"/>
</dbReference>
<feature type="compositionally biased region" description="Polar residues" evidence="2">
    <location>
        <begin position="1"/>
        <end position="21"/>
    </location>
</feature>
<evidence type="ECO:0000259" key="3">
    <source>
        <dbReference type="PROSITE" id="PS50222"/>
    </source>
</evidence>
<dbReference type="InterPro" id="IPR044590">
    <property type="entry name" value="CML48/49/50"/>
</dbReference>
<name>A0A803MAJ0_CHEQI</name>
<evidence type="ECO:0000313" key="4">
    <source>
        <dbReference type="EnsemblPlants" id="AUR62026107-RA:cds"/>
    </source>
</evidence>
<evidence type="ECO:0000256" key="2">
    <source>
        <dbReference type="SAM" id="MobiDB-lite"/>
    </source>
</evidence>
<keyword evidence="5" id="KW-1185">Reference proteome</keyword>
<dbReference type="PANTHER" id="PTHR46824:SF1">
    <property type="entry name" value="CALCIUM-BINDING PROTEIN CML49-RELATED"/>
    <property type="match status" value="1"/>
</dbReference>
<feature type="compositionally biased region" description="Low complexity" evidence="2">
    <location>
        <begin position="23"/>
        <end position="45"/>
    </location>
</feature>
<dbReference type="AlphaFoldDB" id="A0A803MAJ0"/>